<dbReference type="NCBIfam" id="TIGR04183">
    <property type="entry name" value="Por_Secre_tail"/>
    <property type="match status" value="1"/>
</dbReference>
<dbReference type="SUPFAM" id="SSF49899">
    <property type="entry name" value="Concanavalin A-like lectins/glucanases"/>
    <property type="match status" value="1"/>
</dbReference>
<keyword evidence="5" id="KW-1185">Reference proteome</keyword>
<sequence length="334" mass="36762">MIKKLLVALTLFSGIHYSFSQGNYLDFDGTNDYVNVTNSQNLLANATAITLGCKVYPQNVSSGFPDFSGFAGYRNESNFDFYLIQLSSTQLEARFRNSSGSAFTITYNSLTLNQWTHFFLVYNGSTLKLYANGTEVGSVAASGSVPSSNSGTFKIGYIPFQTYNWYHDGYVDETSLWNKALSQSEITTIISNDGEIPNPQAETNLKAYYKFDQGTPYGNNAGLTTLNDEMSNANGTLTNFALTGNVSNWGGATLSATSFTKNKISVYPTLATDIINFTSEDTISNIQIIDLSGRVVITENFENEAETSIDVSRLNQGVYMAIINNNQNFKFIKK</sequence>
<feature type="signal peptide" evidence="2">
    <location>
        <begin position="1"/>
        <end position="20"/>
    </location>
</feature>
<accession>A0ABW5YKR3</accession>
<dbReference type="Gene3D" id="2.60.120.200">
    <property type="match status" value="1"/>
</dbReference>
<comment type="caution">
    <text evidence="4">The sequence shown here is derived from an EMBL/GenBank/DDBJ whole genome shotgun (WGS) entry which is preliminary data.</text>
</comment>
<evidence type="ECO:0000313" key="4">
    <source>
        <dbReference type="EMBL" id="MFD2891578.1"/>
    </source>
</evidence>
<protein>
    <submittedName>
        <fullName evidence="4">LamG-like jellyroll fold domain-containing protein</fullName>
    </submittedName>
</protein>
<dbReference type="InterPro" id="IPR013320">
    <property type="entry name" value="ConA-like_dom_sf"/>
</dbReference>
<dbReference type="Pfam" id="PF13385">
    <property type="entry name" value="Laminin_G_3"/>
    <property type="match status" value="1"/>
</dbReference>
<evidence type="ECO:0000313" key="5">
    <source>
        <dbReference type="Proteomes" id="UP001597534"/>
    </source>
</evidence>
<feature type="domain" description="Secretion system C-terminal sorting" evidence="3">
    <location>
        <begin position="266"/>
        <end position="331"/>
    </location>
</feature>
<name>A0ABW5YKR3_9FLAO</name>
<reference evidence="5" key="1">
    <citation type="journal article" date="2019" name="Int. J. Syst. Evol. Microbiol.">
        <title>The Global Catalogue of Microorganisms (GCM) 10K type strain sequencing project: providing services to taxonomists for standard genome sequencing and annotation.</title>
        <authorList>
            <consortium name="The Broad Institute Genomics Platform"/>
            <consortium name="The Broad Institute Genome Sequencing Center for Infectious Disease"/>
            <person name="Wu L."/>
            <person name="Ma J."/>
        </authorList>
    </citation>
    <scope>NUCLEOTIDE SEQUENCE [LARGE SCALE GENOMIC DNA]</scope>
    <source>
        <strain evidence="5">KCTC 22671</strain>
    </source>
</reference>
<dbReference type="Proteomes" id="UP001597534">
    <property type="component" value="Unassembled WGS sequence"/>
</dbReference>
<dbReference type="RefSeq" id="WP_379811159.1">
    <property type="nucleotide sequence ID" value="NZ_JBHUPC010000012.1"/>
</dbReference>
<gene>
    <name evidence="4" type="ORF">ACFS5J_06065</name>
</gene>
<keyword evidence="1 2" id="KW-0732">Signal</keyword>
<feature type="chain" id="PRO_5046637371" evidence="2">
    <location>
        <begin position="21"/>
        <end position="334"/>
    </location>
</feature>
<proteinExistence type="predicted"/>
<dbReference type="InterPro" id="IPR026444">
    <property type="entry name" value="Secre_tail"/>
</dbReference>
<evidence type="ECO:0000256" key="2">
    <source>
        <dbReference type="SAM" id="SignalP"/>
    </source>
</evidence>
<dbReference type="EMBL" id="JBHUPC010000012">
    <property type="protein sequence ID" value="MFD2891578.1"/>
    <property type="molecule type" value="Genomic_DNA"/>
</dbReference>
<evidence type="ECO:0000259" key="3">
    <source>
        <dbReference type="Pfam" id="PF18962"/>
    </source>
</evidence>
<dbReference type="Pfam" id="PF18962">
    <property type="entry name" value="Por_Secre_tail"/>
    <property type="match status" value="1"/>
</dbReference>
<organism evidence="4 5">
    <name type="scientific">Flavobacterium chuncheonense</name>
    <dbReference type="NCBI Taxonomy" id="2026653"/>
    <lineage>
        <taxon>Bacteria</taxon>
        <taxon>Pseudomonadati</taxon>
        <taxon>Bacteroidota</taxon>
        <taxon>Flavobacteriia</taxon>
        <taxon>Flavobacteriales</taxon>
        <taxon>Flavobacteriaceae</taxon>
        <taxon>Flavobacterium</taxon>
    </lineage>
</organism>
<evidence type="ECO:0000256" key="1">
    <source>
        <dbReference type="ARBA" id="ARBA00022729"/>
    </source>
</evidence>